<keyword evidence="2" id="KW-1185">Reference proteome</keyword>
<accession>Q87BC7</accession>
<evidence type="ECO:0000313" key="1">
    <source>
        <dbReference type="EMBL" id="AAO29372.1"/>
    </source>
</evidence>
<proteinExistence type="predicted"/>
<dbReference type="EMBL" id="AE009442">
    <property type="protein sequence ID" value="AAO29372.1"/>
    <property type="molecule type" value="Genomic_DNA"/>
</dbReference>
<reference evidence="1 2" key="1">
    <citation type="journal article" date="2003" name="J. Bacteriol.">
        <title>Comparative analyses of the complete genome sequences of Pierce's disease and citrus variegated chlorosis strains of Xylella fastidiosa.</title>
        <authorList>
            <person name="Van Sluys M.A."/>
            <person name="de Oliveira M.C."/>
            <person name="Monteiro-Vitorello C.B."/>
            <person name="Miyaki C.Y."/>
            <person name="Furlan L.R."/>
            <person name="Camargo L.E."/>
            <person name="da Silva A.C."/>
            <person name="Moon D.H."/>
            <person name="Takita M.A."/>
            <person name="Lemos E.G."/>
            <person name="Machado M.A."/>
            <person name="Ferro M.I."/>
            <person name="da Silva F.R."/>
            <person name="Goldman M.H."/>
            <person name="Goldman G.H."/>
            <person name="Lemos M.V."/>
            <person name="El-Dorry H."/>
            <person name="Tsai S.M."/>
            <person name="Carrer H."/>
            <person name="Carraro D.M."/>
            <person name="de Oliveira R.C."/>
            <person name="Nunes L.R."/>
            <person name="Siqueira W.J."/>
            <person name="Coutinho L.L."/>
            <person name="Kimura E.T."/>
            <person name="Ferro E.S."/>
            <person name="Harakava R."/>
            <person name="Kuramae E.E."/>
            <person name="Marino C.L."/>
            <person name="Giglioti E."/>
            <person name="Abreu I.L."/>
            <person name="Alves L.M."/>
            <person name="do Amaral A.M."/>
            <person name="Baia G.S."/>
            <person name="Blanco S.R."/>
            <person name="Brito M.S."/>
            <person name="Cannavan F.S."/>
            <person name="Celestino A.V."/>
            <person name="da Cunha A.F."/>
            <person name="Fenille R.C."/>
            <person name="Ferro J.A."/>
            <person name="Formighieri E.F."/>
            <person name="Kishi L.T."/>
            <person name="Leoni S.G."/>
            <person name="Oliveira A.R."/>
            <person name="Rosa V.E.Jr."/>
            <person name="Sassaki F.T."/>
            <person name="Sena J.A."/>
            <person name="de Souza A.A."/>
            <person name="Truffi D."/>
            <person name="Tsukumo F."/>
            <person name="Yanai G.M."/>
            <person name="Zaros L.G."/>
            <person name="Civerolo E.L."/>
            <person name="Simpson A.J."/>
            <person name="Almeida N.F.Jr."/>
            <person name="Setubal J.C."/>
            <person name="Kitajima J.P."/>
        </authorList>
    </citation>
    <scope>NUCLEOTIDE SEQUENCE [LARGE SCALE GENOMIC DNA]</scope>
    <source>
        <strain evidence="2">Temecula1 / ATCC 700964</strain>
    </source>
</reference>
<dbReference type="RefSeq" id="WP_004088678.1">
    <property type="nucleotide sequence ID" value="NC_004556.1"/>
</dbReference>
<organism evidence="1 2">
    <name type="scientific">Xylella fastidiosa (strain Temecula1 / ATCC 700964)</name>
    <dbReference type="NCBI Taxonomy" id="183190"/>
    <lineage>
        <taxon>Bacteria</taxon>
        <taxon>Pseudomonadati</taxon>
        <taxon>Pseudomonadota</taxon>
        <taxon>Gammaproteobacteria</taxon>
        <taxon>Lysobacterales</taxon>
        <taxon>Lysobacteraceae</taxon>
        <taxon>Xylella</taxon>
    </lineage>
</organism>
<gene>
    <name evidence="1" type="ordered locus">PD_1530</name>
</gene>
<dbReference type="AlphaFoldDB" id="Q87BC7"/>
<dbReference type="KEGG" id="xft:PD_1530"/>
<dbReference type="HOGENOM" id="CLU_184962_0_0_6"/>
<protein>
    <submittedName>
        <fullName evidence="1">Uncharacterized protein</fullName>
    </submittedName>
</protein>
<name>Q87BC7_XYLFT</name>
<dbReference type="Proteomes" id="UP000002516">
    <property type="component" value="Chromosome"/>
</dbReference>
<sequence>MSMNNYPQKCEKRRTNTHDMFIATHGDTESVLSECRNVLSQETIFLCWLQEFIMLLQRQGDLTTLLKRKSQAAILEKNPFLEILL</sequence>
<evidence type="ECO:0000313" key="2">
    <source>
        <dbReference type="Proteomes" id="UP000002516"/>
    </source>
</evidence>